<comment type="caution">
    <text evidence="2">The sequence shown here is derived from an EMBL/GenBank/DDBJ whole genome shotgun (WGS) entry which is preliminary data.</text>
</comment>
<evidence type="ECO:0000259" key="1">
    <source>
        <dbReference type="Pfam" id="PF04389"/>
    </source>
</evidence>
<dbReference type="InterPro" id="IPR046450">
    <property type="entry name" value="PA_dom_sf"/>
</dbReference>
<proteinExistence type="predicted"/>
<dbReference type="AlphaFoldDB" id="A0A3P3U825"/>
<dbReference type="Gene3D" id="3.50.30.30">
    <property type="match status" value="1"/>
</dbReference>
<dbReference type="InterPro" id="IPR039373">
    <property type="entry name" value="Peptidase_M28B"/>
</dbReference>
<accession>A0A3P3U825</accession>
<evidence type="ECO:0000313" key="2">
    <source>
        <dbReference type="EMBL" id="RRJ64633.1"/>
    </source>
</evidence>
<dbReference type="SUPFAM" id="SSF52025">
    <property type="entry name" value="PA domain"/>
    <property type="match status" value="1"/>
</dbReference>
<name>A0A3P3U825_9BACL</name>
<dbReference type="InterPro" id="IPR007484">
    <property type="entry name" value="Peptidase_M28"/>
</dbReference>
<dbReference type="Gene3D" id="3.40.630.10">
    <property type="entry name" value="Zn peptidases"/>
    <property type="match status" value="1"/>
</dbReference>
<keyword evidence="3" id="KW-1185">Reference proteome</keyword>
<dbReference type="Proteomes" id="UP000267017">
    <property type="component" value="Unassembled WGS sequence"/>
</dbReference>
<dbReference type="RefSeq" id="WP_128632436.1">
    <property type="nucleotide sequence ID" value="NZ_RRCN01000001.1"/>
</dbReference>
<protein>
    <submittedName>
        <fullName evidence="2">M28 family peptidase</fullName>
    </submittedName>
</protein>
<dbReference type="PANTHER" id="PTHR10404">
    <property type="entry name" value="N-ACETYLATED-ALPHA-LINKED ACIDIC DIPEPTIDASE"/>
    <property type="match status" value="1"/>
</dbReference>
<dbReference type="Pfam" id="PF04389">
    <property type="entry name" value="Peptidase_M28"/>
    <property type="match status" value="1"/>
</dbReference>
<dbReference type="SUPFAM" id="SSF53187">
    <property type="entry name" value="Zn-dependent exopeptidases"/>
    <property type="match status" value="1"/>
</dbReference>
<gene>
    <name evidence="2" type="ORF">EHV15_18155</name>
</gene>
<sequence>MQKKHKILILVLLTVFVFIGSVCGVFLVKPAMELKKLKELKLKDSSTAEYLGKMPETDEIYSWIKDLTDMGARKPGTEAGKKAQEYMVEKFTSFGLDNIDVVKSDATLWTCDEWGLTVSGAEIPSYYMTHTLNDGAFGKFSTPDGGLKTEIVYVGEGSESDFKNVDVQGKIVVSDVVFSDIPVGLAKFVSYLYYDPENTLPLTSSRANPYSPNTYPYNYYRAMENGAAGFVGILSNYIDSNEFNNEDYSYLGGKMKIPALWVSRTEGANIIEVIKTAGDAAEASLKMSVQIEEVKAGAVVGYLPGKSEDIIMIQSHYDSSTTGAVEDASGSSVVLALAKFYAQIPKEERDRSLLFVAMDTHFADYVSHDAFIEKYLTKGHKILADVCIEHIANEVKEVDGEVVFTGEIEPRIIFASEIDALLDITKEEIVRHGLQRTIILPTDMLGDELPTDADPYFQIGVPIISLVSAPIYLYDNIDTIDKVSKEELRPTTEAFADIVWRLTQLPKEDFSKN</sequence>
<organism evidence="2 3">
    <name type="scientific">Paenibacillus oralis</name>
    <dbReference type="NCBI Taxonomy" id="2490856"/>
    <lineage>
        <taxon>Bacteria</taxon>
        <taxon>Bacillati</taxon>
        <taxon>Bacillota</taxon>
        <taxon>Bacilli</taxon>
        <taxon>Bacillales</taxon>
        <taxon>Paenibacillaceae</taxon>
        <taxon>Paenibacillus</taxon>
    </lineage>
</organism>
<feature type="domain" description="Peptidase M28" evidence="1">
    <location>
        <begin position="299"/>
        <end position="496"/>
    </location>
</feature>
<evidence type="ECO:0000313" key="3">
    <source>
        <dbReference type="Proteomes" id="UP000267017"/>
    </source>
</evidence>
<reference evidence="2 3" key="1">
    <citation type="submission" date="2018-11" db="EMBL/GenBank/DDBJ databases">
        <title>Genome sequencing of Paenibacillus sp. KCOM 3021 (= ChDC PVNT-B20).</title>
        <authorList>
            <person name="Kook J.-K."/>
            <person name="Park S.-N."/>
            <person name="Lim Y.K."/>
        </authorList>
    </citation>
    <scope>NUCLEOTIDE SEQUENCE [LARGE SCALE GENOMIC DNA]</scope>
    <source>
        <strain evidence="2 3">KCOM 3021</strain>
    </source>
</reference>
<dbReference type="PANTHER" id="PTHR10404:SF46">
    <property type="entry name" value="VACUOLAR PROTEIN SORTING-ASSOCIATED PROTEIN 70"/>
    <property type="match status" value="1"/>
</dbReference>
<dbReference type="EMBL" id="RRCN01000001">
    <property type="protein sequence ID" value="RRJ64633.1"/>
    <property type="molecule type" value="Genomic_DNA"/>
</dbReference>
<dbReference type="OrthoDB" id="1936983at2"/>